<dbReference type="RefSeq" id="WP_024027168.1">
    <property type="nucleotide sequence ID" value="NZ_ALAN01000033.1"/>
</dbReference>
<dbReference type="AlphaFoldDB" id="A0AB94ISB6"/>
<comment type="caution">
    <text evidence="2">The sequence shown here is derived from an EMBL/GenBank/DDBJ whole genome shotgun (WGS) entry which is preliminary data.</text>
</comment>
<dbReference type="EMBL" id="ALAN01000033">
    <property type="protein sequence ID" value="ETI69979.1"/>
    <property type="molecule type" value="Genomic_DNA"/>
</dbReference>
<name>A0AB94ISB6_9BACI</name>
<reference evidence="2 3" key="1">
    <citation type="journal article" date="2014" name="Environ. Microbiol.">
        <title>The nitrate-ammonifying and nosZ-carrying bacterium Bacillus vireti is a potent source and sink for nitric and nitrous oxide under high nitrate conditions.</title>
        <authorList>
            <person name="Mania D."/>
            <person name="Heylen K."/>
            <person name="van Spanning R.J."/>
            <person name="Frostegard A."/>
        </authorList>
    </citation>
    <scope>NUCLEOTIDE SEQUENCE [LARGE SCALE GENOMIC DNA]</scope>
    <source>
        <strain evidence="2 3">LMG 21834</strain>
    </source>
</reference>
<keyword evidence="3" id="KW-1185">Reference proteome</keyword>
<evidence type="ECO:0000313" key="3">
    <source>
        <dbReference type="Proteomes" id="UP000018877"/>
    </source>
</evidence>
<evidence type="ECO:0000313" key="2">
    <source>
        <dbReference type="EMBL" id="ETI69979.1"/>
    </source>
</evidence>
<gene>
    <name evidence="2" type="ORF">BAVI_04759</name>
</gene>
<evidence type="ECO:0000256" key="1">
    <source>
        <dbReference type="SAM" id="Coils"/>
    </source>
</evidence>
<accession>A0AB94ISB6</accession>
<proteinExistence type="predicted"/>
<sequence>MLNQIDSPLQEQEILYPFLCIALGGNSYLHPTIDDFYRKNEWEYYEAYQRSEWNGNPLFSMYSTKSEEKIRQVAGILEWCCQNQQFHQLDQLIKKGYKYVYQYLQHHTEIDLEHFIRSFAKRQKNKMVKEIDLIYQNIVLWYLSDRQNKPINKRNIAWKSFHKVLFSSFNENNMQKALFSKSTIEQNREEINQLYEKYDIPKNHRFDSLGYFIEYLISANIKRMYEANPNCSTDTAEHQVFQNSPCKYIGALGGWLKTLKIHELDATEQIPLSKTDLDMVLLGVLYAKKYNYINKEEQDLFFITCLYLKCLGSHFLETKQLFLDQSKQDYYLEMKTKESQLKDQEEDLIRRQQSWQFTNRRQQKEIEGLTEELREAQSRIRLLEEKIERMEDYSDEVHALRNYVYSEEHEEPIADKQPSFINMKEFIESKRIVIFGGFPNWRQKLKDLLETIEFVDADEMNRDISKVQRADAVFINTTVFGHAFYRKIMKELNKSETPLFYLKGKSNIESTTLEIYKCLTQ</sequence>
<protein>
    <recommendedName>
        <fullName evidence="4">DUF2325 domain-containing protein</fullName>
    </recommendedName>
</protein>
<organism evidence="2 3">
    <name type="scientific">Neobacillus vireti LMG 21834</name>
    <dbReference type="NCBI Taxonomy" id="1131730"/>
    <lineage>
        <taxon>Bacteria</taxon>
        <taxon>Bacillati</taxon>
        <taxon>Bacillota</taxon>
        <taxon>Bacilli</taxon>
        <taxon>Bacillales</taxon>
        <taxon>Bacillaceae</taxon>
        <taxon>Neobacillus</taxon>
    </lineage>
</organism>
<dbReference type="Proteomes" id="UP000018877">
    <property type="component" value="Unassembled WGS sequence"/>
</dbReference>
<keyword evidence="1" id="KW-0175">Coiled coil</keyword>
<feature type="coiled-coil region" evidence="1">
    <location>
        <begin position="327"/>
        <end position="403"/>
    </location>
</feature>
<evidence type="ECO:0008006" key="4">
    <source>
        <dbReference type="Google" id="ProtNLM"/>
    </source>
</evidence>